<keyword evidence="1" id="KW-0812">Transmembrane</keyword>
<dbReference type="Proteomes" id="UP000267250">
    <property type="component" value="Chromosome"/>
</dbReference>
<evidence type="ECO:0000313" key="4">
    <source>
        <dbReference type="Proteomes" id="UP000267250"/>
    </source>
</evidence>
<keyword evidence="1" id="KW-0472">Membrane</keyword>
<keyword evidence="4" id="KW-1185">Reference proteome</keyword>
<feature type="transmembrane region" description="Helical" evidence="1">
    <location>
        <begin position="163"/>
        <end position="183"/>
    </location>
</feature>
<dbReference type="AlphaFoldDB" id="A0A3S9SWB9"/>
<name>A0A3S9SWB9_9FIRM</name>
<evidence type="ECO:0000259" key="2">
    <source>
        <dbReference type="Pfam" id="PF07670"/>
    </source>
</evidence>
<feature type="transmembrane region" description="Helical" evidence="1">
    <location>
        <begin position="31"/>
        <end position="54"/>
    </location>
</feature>
<evidence type="ECO:0000256" key="1">
    <source>
        <dbReference type="SAM" id="Phobius"/>
    </source>
</evidence>
<dbReference type="InterPro" id="IPR011642">
    <property type="entry name" value="Gate_dom"/>
</dbReference>
<keyword evidence="1" id="KW-1133">Transmembrane helix</keyword>
<gene>
    <name evidence="3" type="ORF">BBF96_03970</name>
</gene>
<dbReference type="Pfam" id="PF07670">
    <property type="entry name" value="Gate"/>
    <property type="match status" value="1"/>
</dbReference>
<protein>
    <submittedName>
        <fullName evidence="3">Nucleoside recognition protein</fullName>
    </submittedName>
</protein>
<feature type="domain" description="Nucleoside transporter/FeoB GTPase Gate" evidence="2">
    <location>
        <begin position="41"/>
        <end position="150"/>
    </location>
</feature>
<reference evidence="3 4" key="1">
    <citation type="submission" date="2016-07" db="EMBL/GenBank/DDBJ databases">
        <title>Genome and transcriptome analysis of iron-reducing fermentative bacteria Anoxybacter fermentans.</title>
        <authorList>
            <person name="Zeng X."/>
            <person name="Shao Z."/>
        </authorList>
    </citation>
    <scope>NUCLEOTIDE SEQUENCE [LARGE SCALE GENOMIC DNA]</scope>
    <source>
        <strain evidence="3 4">DY22613</strain>
    </source>
</reference>
<dbReference type="EMBL" id="CP016379">
    <property type="protein sequence ID" value="AZR72617.1"/>
    <property type="molecule type" value="Genomic_DNA"/>
</dbReference>
<accession>A0A3S9SWB9</accession>
<proteinExistence type="predicted"/>
<sequence>MMNKIWLGLTVLGIIVGAINGKMEAVSQSILQAAIDSVEILLKLIGPMAFWLGIMKIAEKSGFTNLAAQLVRPLMRYLFPEVPPDHPAMGAMVMNFSANILGLGNSSTPLGIQAMKELQTLNPHPTRATKAMLTFLVINTSSITLLPGTMIGLRIAAGSREPVVIVGTTLFATTISTIAALLVDRVCRLTLKD</sequence>
<organism evidence="3 4">
    <name type="scientific">Anoxybacter fermentans</name>
    <dbReference type="NCBI Taxonomy" id="1323375"/>
    <lineage>
        <taxon>Bacteria</taxon>
        <taxon>Bacillati</taxon>
        <taxon>Bacillota</taxon>
        <taxon>Clostridia</taxon>
        <taxon>Halanaerobiales</taxon>
        <taxon>Anoxybacter</taxon>
    </lineage>
</organism>
<dbReference type="KEGG" id="aft:BBF96_03970"/>
<evidence type="ECO:0000313" key="3">
    <source>
        <dbReference type="EMBL" id="AZR72617.1"/>
    </source>
</evidence>
<feature type="transmembrane region" description="Helical" evidence="1">
    <location>
        <begin position="133"/>
        <end position="157"/>
    </location>
</feature>
<dbReference type="OrthoDB" id="9782481at2"/>